<reference evidence="1 2" key="1">
    <citation type="submission" date="2020-08" db="EMBL/GenBank/DDBJ databases">
        <title>Genomic Encyclopedia of Type Strains, Phase IV (KMG-IV): sequencing the most valuable type-strain genomes for metagenomic binning, comparative biology and taxonomic classification.</title>
        <authorList>
            <person name="Goeker M."/>
        </authorList>
    </citation>
    <scope>NUCLEOTIDE SEQUENCE [LARGE SCALE GENOMIC DNA]</scope>
    <source>
        <strain evidence="1 2">DSM 22548</strain>
    </source>
</reference>
<comment type="caution">
    <text evidence="1">The sequence shown here is derived from an EMBL/GenBank/DDBJ whole genome shotgun (WGS) entry which is preliminary data.</text>
</comment>
<name>A0A7W5UML8_9BACT</name>
<dbReference type="AlphaFoldDB" id="A0A7W5UML8"/>
<evidence type="ECO:0000313" key="2">
    <source>
        <dbReference type="Proteomes" id="UP000541425"/>
    </source>
</evidence>
<proteinExistence type="predicted"/>
<evidence type="ECO:0000313" key="1">
    <source>
        <dbReference type="EMBL" id="MBB3702467.1"/>
    </source>
</evidence>
<organism evidence="1 2">
    <name type="scientific">Alloprevotella rava</name>
    <dbReference type="NCBI Taxonomy" id="671218"/>
    <lineage>
        <taxon>Bacteria</taxon>
        <taxon>Pseudomonadati</taxon>
        <taxon>Bacteroidota</taxon>
        <taxon>Bacteroidia</taxon>
        <taxon>Bacteroidales</taxon>
        <taxon>Prevotellaceae</taxon>
        <taxon>Alloprevotella</taxon>
    </lineage>
</organism>
<protein>
    <submittedName>
        <fullName evidence="1">Uncharacterized protein</fullName>
    </submittedName>
</protein>
<accession>A0A7W5UML8</accession>
<dbReference type="Proteomes" id="UP000541425">
    <property type="component" value="Unassembled WGS sequence"/>
</dbReference>
<dbReference type="EMBL" id="JACICA010000003">
    <property type="protein sequence ID" value="MBB3702467.1"/>
    <property type="molecule type" value="Genomic_DNA"/>
</dbReference>
<sequence>MRKAAGKRTKIAVRFLYYFSMVLDCQRTLRNGILLRSHHKDTTFSLLLPNISPPFSHIFFPLRPHPYCVSQQPYSIPQHPYSVSQRNKDIFHKRKGAGVIFLKLFLYHFQRRKATSPYICKKKGLLELLAENT</sequence>
<dbReference type="RefSeq" id="WP_183695512.1">
    <property type="nucleotide sequence ID" value="NZ_JACICA010000003.1"/>
</dbReference>
<gene>
    <name evidence="1" type="ORF">FHS60_000925</name>
</gene>